<dbReference type="PANTHER" id="PTHR33146:SF26">
    <property type="entry name" value="ENDONUCLEASE 4"/>
    <property type="match status" value="1"/>
</dbReference>
<proteinExistence type="predicted"/>
<dbReference type="SUPFAM" id="SSF48537">
    <property type="entry name" value="Phospholipase C/P1 nuclease"/>
    <property type="match status" value="1"/>
</dbReference>
<dbReference type="InterPro" id="IPR003154">
    <property type="entry name" value="S1/P1nuclease"/>
</dbReference>
<evidence type="ECO:0000313" key="8">
    <source>
        <dbReference type="EMBL" id="RZO12013.1"/>
    </source>
</evidence>
<dbReference type="GO" id="GO:0016788">
    <property type="term" value="F:hydrolase activity, acting on ester bonds"/>
    <property type="evidence" value="ECO:0007669"/>
    <property type="project" value="InterPro"/>
</dbReference>
<dbReference type="Gene3D" id="1.10.575.10">
    <property type="entry name" value="P1 Nuclease"/>
    <property type="match status" value="1"/>
</dbReference>
<dbReference type="Proteomes" id="UP000319023">
    <property type="component" value="Unassembled WGS sequence"/>
</dbReference>
<sequence length="264" mass="30268">MIKNLSLALLIVFSFNVDAWWDKAHSMVCDEAYKLLTAPTKKFLDPLIKEHGSFGTACLWADWIKNDDRKDTRSWHYINLPDSEQDTYKTSCPENGCLIAAFHEQMKILNNSSASFLLRAEALWFIGHFVGDIHQPMHVGYPEDRGGNDHKLEFADGSLTNMHSVWDGQIIEHMDSLFGEGYLLMNVSKKINKLLHNSHPEEFEAWAQESRDIAMLPSVGYRNNELKVVTNEYMESHFEIVQERIALGAIRLSQTLNRMHLGSN</sequence>
<dbReference type="GO" id="GO:0046872">
    <property type="term" value="F:metal ion binding"/>
    <property type="evidence" value="ECO:0007669"/>
    <property type="project" value="UniProtKB-KW"/>
</dbReference>
<evidence type="ECO:0000256" key="7">
    <source>
        <dbReference type="SAM" id="SignalP"/>
    </source>
</evidence>
<feature type="chain" id="PRO_5022081594" description="Endonuclease" evidence="7">
    <location>
        <begin position="20"/>
        <end position="264"/>
    </location>
</feature>
<keyword evidence="5" id="KW-1015">Disulfide bond</keyword>
<evidence type="ECO:0000256" key="2">
    <source>
        <dbReference type="ARBA" id="ARBA00022723"/>
    </source>
</evidence>
<comment type="caution">
    <text evidence="8">The sequence shown here is derived from an EMBL/GenBank/DDBJ whole genome shotgun (WGS) entry which is preliminary data.</text>
</comment>
<dbReference type="Pfam" id="PF02265">
    <property type="entry name" value="S1-P1_nuclease"/>
    <property type="match status" value="1"/>
</dbReference>
<evidence type="ECO:0000313" key="9">
    <source>
        <dbReference type="Proteomes" id="UP000319023"/>
    </source>
</evidence>
<evidence type="ECO:0000256" key="3">
    <source>
        <dbReference type="ARBA" id="ARBA00022759"/>
    </source>
</evidence>
<evidence type="ECO:0000256" key="6">
    <source>
        <dbReference type="ARBA" id="ARBA00023180"/>
    </source>
</evidence>
<organism evidence="8 9">
    <name type="scientific">SAR86 cluster bacterium</name>
    <dbReference type="NCBI Taxonomy" id="2030880"/>
    <lineage>
        <taxon>Bacteria</taxon>
        <taxon>Pseudomonadati</taxon>
        <taxon>Pseudomonadota</taxon>
        <taxon>Gammaproteobacteria</taxon>
        <taxon>SAR86 cluster</taxon>
    </lineage>
</organism>
<keyword evidence="7" id="KW-0732">Signal</keyword>
<keyword evidence="6" id="KW-0325">Glycoprotein</keyword>
<dbReference type="InterPro" id="IPR008947">
    <property type="entry name" value="PLipase_C/P1_nuclease_dom_sf"/>
</dbReference>
<dbReference type="CDD" id="cd11010">
    <property type="entry name" value="S1-P1_nuclease"/>
    <property type="match status" value="1"/>
</dbReference>
<reference evidence="8 9" key="1">
    <citation type="submission" date="2019-02" db="EMBL/GenBank/DDBJ databases">
        <title>Prokaryotic population dynamics and viral predation in marine succession experiment using metagenomics: the confinement effect.</title>
        <authorList>
            <person name="Haro-Moreno J.M."/>
            <person name="Rodriguez-Valera F."/>
            <person name="Lopez-Perez M."/>
        </authorList>
    </citation>
    <scope>NUCLEOTIDE SEQUENCE [LARGE SCALE GENOMIC DNA]</scope>
    <source>
        <strain evidence="8">MED-G168</strain>
    </source>
</reference>
<evidence type="ECO:0000256" key="5">
    <source>
        <dbReference type="ARBA" id="ARBA00023157"/>
    </source>
</evidence>
<evidence type="ECO:0000256" key="1">
    <source>
        <dbReference type="ARBA" id="ARBA00022722"/>
    </source>
</evidence>
<keyword evidence="4" id="KW-0378">Hydrolase</keyword>
<keyword evidence="3" id="KW-0255">Endonuclease</keyword>
<accession>A0A520LSN0</accession>
<keyword evidence="1" id="KW-0540">Nuclease</keyword>
<gene>
    <name evidence="8" type="ORF">EVB01_01430</name>
</gene>
<evidence type="ECO:0000256" key="4">
    <source>
        <dbReference type="ARBA" id="ARBA00022801"/>
    </source>
</evidence>
<dbReference type="GO" id="GO:0003676">
    <property type="term" value="F:nucleic acid binding"/>
    <property type="evidence" value="ECO:0007669"/>
    <property type="project" value="InterPro"/>
</dbReference>
<dbReference type="PANTHER" id="PTHR33146">
    <property type="entry name" value="ENDONUCLEASE 4"/>
    <property type="match status" value="1"/>
</dbReference>
<feature type="signal peptide" evidence="7">
    <location>
        <begin position="1"/>
        <end position="19"/>
    </location>
</feature>
<dbReference type="GO" id="GO:0004519">
    <property type="term" value="F:endonuclease activity"/>
    <property type="evidence" value="ECO:0007669"/>
    <property type="project" value="UniProtKB-KW"/>
</dbReference>
<dbReference type="EMBL" id="SHBN01000019">
    <property type="protein sequence ID" value="RZO12013.1"/>
    <property type="molecule type" value="Genomic_DNA"/>
</dbReference>
<keyword evidence="2" id="KW-0479">Metal-binding</keyword>
<dbReference type="GO" id="GO:0006308">
    <property type="term" value="P:DNA catabolic process"/>
    <property type="evidence" value="ECO:0007669"/>
    <property type="project" value="InterPro"/>
</dbReference>
<name>A0A520LSN0_9GAMM</name>
<dbReference type="AlphaFoldDB" id="A0A520LSN0"/>
<protein>
    <recommendedName>
        <fullName evidence="10">Endonuclease</fullName>
    </recommendedName>
</protein>
<evidence type="ECO:0008006" key="10">
    <source>
        <dbReference type="Google" id="ProtNLM"/>
    </source>
</evidence>